<reference evidence="1" key="1">
    <citation type="journal article" date="2015" name="Nature">
        <title>Complex archaea that bridge the gap between prokaryotes and eukaryotes.</title>
        <authorList>
            <person name="Spang A."/>
            <person name="Saw J.H."/>
            <person name="Jorgensen S.L."/>
            <person name="Zaremba-Niedzwiedzka K."/>
            <person name="Martijn J."/>
            <person name="Lind A.E."/>
            <person name="van Eijk R."/>
            <person name="Schleper C."/>
            <person name="Guy L."/>
            <person name="Ettema T.J."/>
        </authorList>
    </citation>
    <scope>NUCLEOTIDE SEQUENCE</scope>
</reference>
<organism evidence="1">
    <name type="scientific">marine sediment metagenome</name>
    <dbReference type="NCBI Taxonomy" id="412755"/>
    <lineage>
        <taxon>unclassified sequences</taxon>
        <taxon>metagenomes</taxon>
        <taxon>ecological metagenomes</taxon>
    </lineage>
</organism>
<dbReference type="EMBL" id="LAZR01018202">
    <property type="protein sequence ID" value="KKL97288.1"/>
    <property type="molecule type" value="Genomic_DNA"/>
</dbReference>
<gene>
    <name evidence="1" type="ORF">LCGC14_1835960</name>
</gene>
<evidence type="ECO:0000313" key="1">
    <source>
        <dbReference type="EMBL" id="KKL97288.1"/>
    </source>
</evidence>
<name>A0A0F9GEX4_9ZZZZ</name>
<proteinExistence type="predicted"/>
<accession>A0A0F9GEX4</accession>
<dbReference type="AlphaFoldDB" id="A0A0F9GEX4"/>
<evidence type="ECO:0008006" key="2">
    <source>
        <dbReference type="Google" id="ProtNLM"/>
    </source>
</evidence>
<protein>
    <recommendedName>
        <fullName evidence="2">GIY-YIG domain-containing protein</fullName>
    </recommendedName>
</protein>
<sequence length="62" mass="6925">MMNQLYIVLTDENQILFASTSHKVADNQLAAWERRHCLGGASIVECKGSGWGWRPLIPPNAE</sequence>
<comment type="caution">
    <text evidence="1">The sequence shown here is derived from an EMBL/GenBank/DDBJ whole genome shotgun (WGS) entry which is preliminary data.</text>
</comment>